<name>A0A430QKY8_SCHBO</name>
<dbReference type="EMBL" id="QMKO01001588">
    <property type="protein sequence ID" value="RTG88349.1"/>
    <property type="molecule type" value="Genomic_DNA"/>
</dbReference>
<evidence type="ECO:0000256" key="6">
    <source>
        <dbReference type="ARBA" id="ARBA00023242"/>
    </source>
</evidence>
<evidence type="ECO:0000313" key="9">
    <source>
        <dbReference type="EMBL" id="RTG88349.1"/>
    </source>
</evidence>
<keyword evidence="7" id="KW-0131">Cell cycle</keyword>
<dbReference type="AlphaFoldDB" id="A0A430QKY8"/>
<keyword evidence="3" id="KW-0963">Cytoplasm</keyword>
<evidence type="ECO:0000256" key="7">
    <source>
        <dbReference type="ARBA" id="ARBA00023306"/>
    </source>
</evidence>
<proteinExistence type="inferred from homology"/>
<dbReference type="Proteomes" id="UP000290809">
    <property type="component" value="Unassembled WGS sequence"/>
</dbReference>
<keyword evidence="10" id="KW-1185">Reference proteome</keyword>
<evidence type="ECO:0000313" key="10">
    <source>
        <dbReference type="Proteomes" id="UP000290809"/>
    </source>
</evidence>
<evidence type="ECO:0000256" key="4">
    <source>
        <dbReference type="ARBA" id="ARBA00022618"/>
    </source>
</evidence>
<evidence type="ECO:0000256" key="3">
    <source>
        <dbReference type="ARBA" id="ARBA00022490"/>
    </source>
</evidence>
<evidence type="ECO:0008006" key="11">
    <source>
        <dbReference type="Google" id="ProtNLM"/>
    </source>
</evidence>
<evidence type="ECO:0000256" key="5">
    <source>
        <dbReference type="ARBA" id="ARBA00022776"/>
    </source>
</evidence>
<dbReference type="InterPro" id="IPR019355">
    <property type="entry name" value="Cell_cycle_regulator_Mat89Bb"/>
</dbReference>
<gene>
    <name evidence="9" type="ORF">DC041_0012636</name>
</gene>
<evidence type="ECO:0000256" key="1">
    <source>
        <dbReference type="ARBA" id="ARBA00004123"/>
    </source>
</evidence>
<dbReference type="GO" id="GO:0051642">
    <property type="term" value="P:centrosome localization"/>
    <property type="evidence" value="ECO:0007669"/>
    <property type="project" value="TreeGrafter"/>
</dbReference>
<comment type="similarity">
    <text evidence="8">Belongs to the Integrator subunit 13 family.</text>
</comment>
<comment type="subcellular location">
    <subcellularLocation>
        <location evidence="2">Cytoplasm</location>
    </subcellularLocation>
    <subcellularLocation>
        <location evidence="1">Nucleus</location>
    </subcellularLocation>
</comment>
<reference evidence="9 10" key="1">
    <citation type="journal article" date="2019" name="PLoS Pathog.">
        <title>Genome sequence of the bovine parasite Schistosoma bovis Tanzania.</title>
        <authorList>
            <person name="Oey H."/>
            <person name="Zakrzewski M."/>
            <person name="Gobert G."/>
            <person name="Gravermann K."/>
            <person name="Stoye J."/>
            <person name="Jones M."/>
            <person name="Mcmanus D."/>
            <person name="Krause L."/>
        </authorList>
    </citation>
    <scope>NUCLEOTIDE SEQUENCE [LARGE SCALE GENOMIC DNA]</scope>
    <source>
        <strain evidence="9 10">TAN1997</strain>
    </source>
</reference>
<protein>
    <recommendedName>
        <fullName evidence="11">Protein asunder</fullName>
    </recommendedName>
</protein>
<sequence>MVSCFAGDELNLDTGVKFVNTKVIFQKSIWSNLVEAVIQYCRVVFDIFSTEKPISIVTFDDEEKIHSIWLNEDQNLDTVITFNLNSQYNKIWNIFSQEGPPKISSLNFLERGSLPGLSSASHLLQMLTPRQKEINSGENKGRVVVLSMSMGNKVLSWIPDILSSLEKPIDTPENSDFEENIWLNALIQLPNNIDPNTRHRFFYHKLLATSQELYQGLMRLAECHYNLSSTLVQDIPMKEEANVNSGSSMYGVEILHRAEVHDMLKRRGIYEKLLVRTDSENNKSISRPHSGFSKTLGIKWVTPKTSDTNFLRFAVATYRVTLADVCHRASTCLAQFVLGGRSVALAHRLQSSFPALPNDSNLLTSCSTDEALLLTCHGSVMYIHVLGTIFPMTHPQNIPLTSNPNVTPGDYRIQAFIDQILRPSRLAPASARLNYSVFPKERAQQHIERQTRYWPLMESQTLLDKTKLAAPIFENLPKEYLEPSEISACEESIVNIVNSIKQYVCLSDSRKNSSKRGSSSGTLPVAPVLQAEAIVMATEFDYILSLYSDISTEHEQIRNYWIQTISSSKTNDTLNGLNRLSNENEFNSLNLTEMIRLAKTIAYDQTNIVNSTIPLALIKIMKSLTVLCERLHRHTDSHDSKCITTQINQRSACNPVQSPKMMAIVEPGKISILTCLTIKSFLLNLKMSGTRGSKSSDRTNFIDRLKSAKRRRVQTQKLDFVGVLTADSKGLCQLYKGLKDKEKSNA</sequence>
<keyword evidence="4" id="KW-0132">Cell division</keyword>
<evidence type="ECO:0000256" key="8">
    <source>
        <dbReference type="ARBA" id="ARBA00061603"/>
    </source>
</evidence>
<accession>A0A430QKY8</accession>
<dbReference type="STRING" id="6184.A0A430QKY8"/>
<dbReference type="GO" id="GO:0005737">
    <property type="term" value="C:cytoplasm"/>
    <property type="evidence" value="ECO:0007669"/>
    <property type="project" value="UniProtKB-SubCell"/>
</dbReference>
<dbReference type="GO" id="GO:0032039">
    <property type="term" value="C:integrator complex"/>
    <property type="evidence" value="ECO:0007669"/>
    <property type="project" value="TreeGrafter"/>
</dbReference>
<evidence type="ECO:0000256" key="2">
    <source>
        <dbReference type="ARBA" id="ARBA00004496"/>
    </source>
</evidence>
<keyword evidence="6" id="KW-0539">Nucleus</keyword>
<keyword evidence="5" id="KW-0498">Mitosis</keyword>
<dbReference type="GO" id="GO:0051301">
    <property type="term" value="P:cell division"/>
    <property type="evidence" value="ECO:0007669"/>
    <property type="project" value="UniProtKB-KW"/>
</dbReference>
<dbReference type="PANTHER" id="PTHR12955">
    <property type="entry name" value="SARCOMA ANTIGEN NY-SAR-95-RELATED"/>
    <property type="match status" value="1"/>
</dbReference>
<dbReference type="GO" id="GO:0007346">
    <property type="term" value="P:regulation of mitotic cell cycle"/>
    <property type="evidence" value="ECO:0007669"/>
    <property type="project" value="TreeGrafter"/>
</dbReference>
<dbReference type="Pfam" id="PF10221">
    <property type="entry name" value="Mat89Bb"/>
    <property type="match status" value="2"/>
</dbReference>
<organism evidence="9 10">
    <name type="scientific">Schistosoma bovis</name>
    <name type="common">Blood fluke</name>
    <dbReference type="NCBI Taxonomy" id="6184"/>
    <lineage>
        <taxon>Eukaryota</taxon>
        <taxon>Metazoa</taxon>
        <taxon>Spiralia</taxon>
        <taxon>Lophotrochozoa</taxon>
        <taxon>Platyhelminthes</taxon>
        <taxon>Trematoda</taxon>
        <taxon>Digenea</taxon>
        <taxon>Strigeidida</taxon>
        <taxon>Schistosomatoidea</taxon>
        <taxon>Schistosomatidae</taxon>
        <taxon>Schistosoma</taxon>
    </lineage>
</organism>
<dbReference type="PANTHER" id="PTHR12955:SF1">
    <property type="entry name" value="INTEGRATOR COMPLEX SUBUNIT 13"/>
    <property type="match status" value="1"/>
</dbReference>
<comment type="caution">
    <text evidence="9">The sequence shown here is derived from an EMBL/GenBank/DDBJ whole genome shotgun (WGS) entry which is preliminary data.</text>
</comment>